<dbReference type="InterPro" id="IPR011989">
    <property type="entry name" value="ARM-like"/>
</dbReference>
<protein>
    <recommendedName>
        <fullName evidence="3">HEAT repeat domain-containing protein</fullName>
    </recommendedName>
</protein>
<dbReference type="SUPFAM" id="SSF48371">
    <property type="entry name" value="ARM repeat"/>
    <property type="match status" value="1"/>
</dbReference>
<evidence type="ECO:0000313" key="1">
    <source>
        <dbReference type="EMBL" id="MBE0456718.1"/>
    </source>
</evidence>
<evidence type="ECO:0008006" key="3">
    <source>
        <dbReference type="Google" id="ProtNLM"/>
    </source>
</evidence>
<accession>A0ABR9FIU2</accession>
<dbReference type="InterPro" id="IPR016024">
    <property type="entry name" value="ARM-type_fold"/>
</dbReference>
<dbReference type="PROSITE" id="PS50077">
    <property type="entry name" value="HEAT_REPEAT"/>
    <property type="match status" value="1"/>
</dbReference>
<dbReference type="Proteomes" id="UP000707245">
    <property type="component" value="Unassembled WGS sequence"/>
</dbReference>
<dbReference type="EMBL" id="RRZA01000009">
    <property type="protein sequence ID" value="MBE0456718.1"/>
    <property type="molecule type" value="Genomic_DNA"/>
</dbReference>
<sequence>MNKKSVLEEELSHAIKELVQSSCSSKETSLPLCPVSLVTAELPLGNLDYWERFIRNEYAKALSSQSNNVWNFWSNTPTKITWIDLCNWDGHKREQALRSIENVPNRFVLALVCRKLNDWVPQVRQAASEVLSKVIANTNKSYVAEVIFFTLSHWSSWKRIDEKSKNTLLEIITTTRLLDELKLNLIALPTGPLSSIFSQIARKSAIDHYLVEIADSAVQPSLRAKVYKCLFSNKVSWFNGRKWQWTDIRYCQGHEVPVISERPLTIEVPLTPLLKSAANDRSSIVRRVAAEVLIRELNNLGDESVKLAEQLSLDRSTAVAERGKFALRKIAGDTLF</sequence>
<keyword evidence="2" id="KW-1185">Reference proteome</keyword>
<dbReference type="RefSeq" id="WP_192540869.1">
    <property type="nucleotide sequence ID" value="NZ_JBQELX010000020.1"/>
</dbReference>
<reference evidence="1 2" key="1">
    <citation type="submission" date="2020-07" db="EMBL/GenBank/DDBJ databases">
        <title>Halophilic bacteria isolated from french cheeses.</title>
        <authorList>
            <person name="Kothe C.I."/>
            <person name="Farah-Kraiem B."/>
            <person name="Renault P."/>
            <person name="Dridi B."/>
        </authorList>
    </citation>
    <scope>NUCLEOTIDE SEQUENCE [LARGE SCALE GENOMIC DNA]</scope>
    <source>
        <strain evidence="1 2">FME14</strain>
    </source>
</reference>
<name>A0ABR9FIU2_9GAMM</name>
<evidence type="ECO:0000313" key="2">
    <source>
        <dbReference type="Proteomes" id="UP000707245"/>
    </source>
</evidence>
<proteinExistence type="predicted"/>
<dbReference type="InterPro" id="IPR021133">
    <property type="entry name" value="HEAT_type_2"/>
</dbReference>
<comment type="caution">
    <text evidence="1">The sequence shown here is derived from an EMBL/GenBank/DDBJ whole genome shotgun (WGS) entry which is preliminary data.</text>
</comment>
<gene>
    <name evidence="1" type="ORF">EI167_04490</name>
</gene>
<dbReference type="Gene3D" id="1.25.10.10">
    <property type="entry name" value="Leucine-rich Repeat Variant"/>
    <property type="match status" value="1"/>
</dbReference>
<organism evidence="1 2">
    <name type="scientific">Pseudoalteromonas prydzensis</name>
    <dbReference type="NCBI Taxonomy" id="182141"/>
    <lineage>
        <taxon>Bacteria</taxon>
        <taxon>Pseudomonadati</taxon>
        <taxon>Pseudomonadota</taxon>
        <taxon>Gammaproteobacteria</taxon>
        <taxon>Alteromonadales</taxon>
        <taxon>Pseudoalteromonadaceae</taxon>
        <taxon>Pseudoalteromonas</taxon>
    </lineage>
</organism>